<keyword evidence="1" id="KW-0472">Membrane</keyword>
<keyword evidence="1" id="KW-0812">Transmembrane</keyword>
<name>C1LSV8_SCHJA</name>
<sequence length="118" mass="12434">MSGECFKCGREGILLVIAKHNLEVVGVEAEVTVDVAAVVGEIVTIAMGVVTAVSTAVGLIIMLEIVRMIVDTTAVEEVVVTGATVVARGKSIIESDSDCLRVPTLKSRKWRNNPALLS</sequence>
<evidence type="ECO:0000256" key="1">
    <source>
        <dbReference type="SAM" id="Phobius"/>
    </source>
</evidence>
<dbReference type="EMBL" id="FN322062">
    <property type="protein sequence ID" value="CAX77786.1"/>
    <property type="molecule type" value="mRNA"/>
</dbReference>
<feature type="transmembrane region" description="Helical" evidence="1">
    <location>
        <begin position="42"/>
        <end position="63"/>
    </location>
</feature>
<dbReference type="AlphaFoldDB" id="C1LSV8"/>
<keyword evidence="1" id="KW-1133">Transmembrane helix</keyword>
<reference evidence="2" key="2">
    <citation type="submission" date="2009-03" db="EMBL/GenBank/DDBJ databases">
        <authorList>
            <person name="Gang L."/>
        </authorList>
    </citation>
    <scope>NUCLEOTIDE SEQUENCE</scope>
    <source>
        <strain evidence="2">Anhui</strain>
    </source>
</reference>
<organism evidence="2">
    <name type="scientific">Schistosoma japonicum</name>
    <name type="common">Blood fluke</name>
    <dbReference type="NCBI Taxonomy" id="6182"/>
    <lineage>
        <taxon>Eukaryota</taxon>
        <taxon>Metazoa</taxon>
        <taxon>Spiralia</taxon>
        <taxon>Lophotrochozoa</taxon>
        <taxon>Platyhelminthes</taxon>
        <taxon>Trematoda</taxon>
        <taxon>Digenea</taxon>
        <taxon>Strigeidida</taxon>
        <taxon>Schistosomatoidea</taxon>
        <taxon>Schistosomatidae</taxon>
        <taxon>Schistosoma</taxon>
    </lineage>
</organism>
<proteinExistence type="evidence at transcript level"/>
<protein>
    <submittedName>
        <fullName evidence="2">Cellular nucleic acid-binding protein</fullName>
    </submittedName>
</protein>
<accession>C1LSV8</accession>
<evidence type="ECO:0000313" key="2">
    <source>
        <dbReference type="EMBL" id="CAX77786.1"/>
    </source>
</evidence>
<reference evidence="2" key="1">
    <citation type="journal article" date="2009" name="Nature">
        <title>The Schistosoma japonicum genome reveals features of host-parasite interplay.</title>
        <authorList>
            <person name="Liu F."/>
            <person name="Zhou Y."/>
            <person name="Wang Z.Q."/>
            <person name="Lu G."/>
            <person name="Zheng H."/>
            <person name="Brindley P.J."/>
            <person name="McManus D.P."/>
            <person name="Blair D."/>
            <person name="Zhang Q.H."/>
            <person name="Zhong Y."/>
            <person name="Wang S."/>
            <person name="Han Z.G."/>
            <person name="Chen Z."/>
        </authorList>
    </citation>
    <scope>NUCLEOTIDE SEQUENCE</scope>
    <source>
        <strain evidence="2">Anhui</strain>
    </source>
</reference>